<dbReference type="AlphaFoldDB" id="A0AAV6MVP2"/>
<dbReference type="CDD" id="cd09487">
    <property type="entry name" value="SAM_superfamily"/>
    <property type="match status" value="1"/>
</dbReference>
<dbReference type="Proteomes" id="UP000685013">
    <property type="component" value="Chromosome 11"/>
</dbReference>
<evidence type="ECO:0000313" key="6">
    <source>
        <dbReference type="Proteomes" id="UP000685013"/>
    </source>
</evidence>
<reference evidence="5 6" key="1">
    <citation type="journal article" date="2021" name="Hortic Res">
        <title>The domestication of Cucurbita argyrosperma as revealed by the genome of its wild relative.</title>
        <authorList>
            <person name="Barrera-Redondo J."/>
            <person name="Sanchez-de la Vega G."/>
            <person name="Aguirre-Liguori J.A."/>
            <person name="Castellanos-Morales G."/>
            <person name="Gutierrez-Guerrero Y.T."/>
            <person name="Aguirre-Dugua X."/>
            <person name="Aguirre-Planter E."/>
            <person name="Tenaillon M.I."/>
            <person name="Lira-Saade R."/>
            <person name="Eguiarte L.E."/>
        </authorList>
    </citation>
    <scope>NUCLEOTIDE SEQUENCE [LARGE SCALE GENOMIC DNA]</scope>
    <source>
        <strain evidence="5">JBR-2021</strain>
    </source>
</reference>
<evidence type="ECO:0000256" key="2">
    <source>
        <dbReference type="SAM" id="MobiDB-lite"/>
    </source>
</evidence>
<keyword evidence="3" id="KW-1133">Transmembrane helix</keyword>
<comment type="caution">
    <text evidence="5">The sequence shown here is derived from an EMBL/GenBank/DDBJ whole genome shotgun (WGS) entry which is preliminary data.</text>
</comment>
<dbReference type="PROSITE" id="PS50105">
    <property type="entry name" value="SAM_DOMAIN"/>
    <property type="match status" value="1"/>
</dbReference>
<feature type="region of interest" description="Disordered" evidence="2">
    <location>
        <begin position="119"/>
        <end position="140"/>
    </location>
</feature>
<keyword evidence="6" id="KW-1185">Reference proteome</keyword>
<keyword evidence="3" id="KW-0812">Transmembrane</keyword>
<accession>A0AAV6MVP2</accession>
<feature type="non-terminal residue" evidence="5">
    <location>
        <position position="1"/>
    </location>
</feature>
<dbReference type="Pfam" id="PF00536">
    <property type="entry name" value="SAM_1"/>
    <property type="match status" value="1"/>
</dbReference>
<dbReference type="PANTHER" id="PTHR10627">
    <property type="entry name" value="SCP160"/>
    <property type="match status" value="1"/>
</dbReference>
<feature type="region of interest" description="Disordered" evidence="2">
    <location>
        <begin position="180"/>
        <end position="222"/>
    </location>
</feature>
<evidence type="ECO:0000259" key="4">
    <source>
        <dbReference type="PROSITE" id="PS50105"/>
    </source>
</evidence>
<feature type="transmembrane region" description="Helical" evidence="3">
    <location>
        <begin position="31"/>
        <end position="51"/>
    </location>
</feature>
<feature type="compositionally biased region" description="Basic and acidic residues" evidence="2">
    <location>
        <begin position="182"/>
        <end position="195"/>
    </location>
</feature>
<proteinExistence type="predicted"/>
<dbReference type="InterPro" id="IPR001660">
    <property type="entry name" value="SAM"/>
</dbReference>
<dbReference type="EMBL" id="JAGKQH010000011">
    <property type="protein sequence ID" value="KAG6587608.1"/>
    <property type="molecule type" value="Genomic_DNA"/>
</dbReference>
<evidence type="ECO:0000313" key="5">
    <source>
        <dbReference type="EMBL" id="KAG6587608.1"/>
    </source>
</evidence>
<name>A0AAV6MVP2_9ROSI</name>
<dbReference type="SMART" id="SM00454">
    <property type="entry name" value="SAM"/>
    <property type="match status" value="1"/>
</dbReference>
<feature type="domain" description="SAM" evidence="4">
    <location>
        <begin position="254"/>
        <end position="317"/>
    </location>
</feature>
<feature type="compositionally biased region" description="Polar residues" evidence="2">
    <location>
        <begin position="119"/>
        <end position="128"/>
    </location>
</feature>
<keyword evidence="1" id="KW-0677">Repeat</keyword>
<gene>
    <name evidence="5" type="ORF">SDJN03_16173</name>
</gene>
<dbReference type="PANTHER" id="PTHR10627:SF65">
    <property type="entry name" value="SAM DOMAIN-CONTAINING PROTEIN"/>
    <property type="match status" value="1"/>
</dbReference>
<evidence type="ECO:0000256" key="3">
    <source>
        <dbReference type="SAM" id="Phobius"/>
    </source>
</evidence>
<sequence length="322" mass="36225">MGGTKERYTELKPFMVVAHSCQIFTLWSKFLAIRGFLCSLVSGIMLVMNVMNSKRQRRPNVRLGEIGDISAAWACGFSHSNRGKLVHKEWKNDLDQTMGYEDHNPTVFGDLNPLSPKLTISPQTSTELQHNEEDTNNPKSSELVLECPMKFSDVTRKCRDMKRRGRSNNSYAILGGSWSSKHSSDDFSMDEKECEGTGNSANGFGDSSDHQTPTTSKEYGIDQPSMHRELKSNNNAQFTGEKARAQERMRLEDENTNAVSRWLEEVGFGKYAGVFEMHEVDEEALPLLTIEDLKEIGVLSVGSRRKLYNAIQQLRGGEEEGV</sequence>
<organism evidence="5 6">
    <name type="scientific">Cucurbita argyrosperma subsp. sororia</name>
    <dbReference type="NCBI Taxonomy" id="37648"/>
    <lineage>
        <taxon>Eukaryota</taxon>
        <taxon>Viridiplantae</taxon>
        <taxon>Streptophyta</taxon>
        <taxon>Embryophyta</taxon>
        <taxon>Tracheophyta</taxon>
        <taxon>Spermatophyta</taxon>
        <taxon>Magnoliopsida</taxon>
        <taxon>eudicotyledons</taxon>
        <taxon>Gunneridae</taxon>
        <taxon>Pentapetalae</taxon>
        <taxon>rosids</taxon>
        <taxon>fabids</taxon>
        <taxon>Cucurbitales</taxon>
        <taxon>Cucurbitaceae</taxon>
        <taxon>Cucurbiteae</taxon>
        <taxon>Cucurbita</taxon>
    </lineage>
</organism>
<protein>
    <recommendedName>
        <fullName evidence="4">SAM domain-containing protein</fullName>
    </recommendedName>
</protein>
<keyword evidence="3" id="KW-0472">Membrane</keyword>
<evidence type="ECO:0000256" key="1">
    <source>
        <dbReference type="ARBA" id="ARBA00022737"/>
    </source>
</evidence>